<reference evidence="2 3" key="1">
    <citation type="submission" date="2017-09" db="EMBL/GenBank/DDBJ databases">
        <title>Complete genome sequence of Verrucomicrobial strain HZ-65, isolated from freshwater.</title>
        <authorList>
            <person name="Choi A."/>
        </authorList>
    </citation>
    <scope>NUCLEOTIDE SEQUENCE [LARGE SCALE GENOMIC DNA]</scope>
    <source>
        <strain evidence="2 3">HZ-65</strain>
    </source>
</reference>
<evidence type="ECO:0000313" key="3">
    <source>
        <dbReference type="Proteomes" id="UP000217265"/>
    </source>
</evidence>
<dbReference type="RefSeq" id="WP_096055502.1">
    <property type="nucleotide sequence ID" value="NZ_CP023344.1"/>
</dbReference>
<dbReference type="EMBL" id="CP023344">
    <property type="protein sequence ID" value="ATC63870.1"/>
    <property type="molecule type" value="Genomic_DNA"/>
</dbReference>
<keyword evidence="3" id="KW-1185">Reference proteome</keyword>
<feature type="chain" id="PRO_5012086832" description="DUF4402 domain-containing protein" evidence="1">
    <location>
        <begin position="35"/>
        <end position="169"/>
    </location>
</feature>
<accession>A0A290Q9J1</accession>
<organism evidence="2 3">
    <name type="scientific">Nibricoccus aquaticus</name>
    <dbReference type="NCBI Taxonomy" id="2576891"/>
    <lineage>
        <taxon>Bacteria</taxon>
        <taxon>Pseudomonadati</taxon>
        <taxon>Verrucomicrobiota</taxon>
        <taxon>Opitutia</taxon>
        <taxon>Opitutales</taxon>
        <taxon>Opitutaceae</taxon>
        <taxon>Nibricoccus</taxon>
    </lineage>
</organism>
<keyword evidence="1" id="KW-0732">Signal</keyword>
<proteinExistence type="predicted"/>
<gene>
    <name evidence="2" type="ORF">CMV30_07870</name>
</gene>
<feature type="signal peptide" evidence="1">
    <location>
        <begin position="1"/>
        <end position="34"/>
    </location>
</feature>
<name>A0A290Q9J1_9BACT</name>
<evidence type="ECO:0000313" key="2">
    <source>
        <dbReference type="EMBL" id="ATC63870.1"/>
    </source>
</evidence>
<evidence type="ECO:0008006" key="4">
    <source>
        <dbReference type="Google" id="ProtNLM"/>
    </source>
</evidence>
<dbReference type="AlphaFoldDB" id="A0A290Q9J1"/>
<dbReference type="KEGG" id="vbh:CMV30_07870"/>
<evidence type="ECO:0000256" key="1">
    <source>
        <dbReference type="SAM" id="SignalP"/>
    </source>
</evidence>
<sequence>MSPAPHHRAATTNRAFLLACTCAAWLALAPPSGAVNSIEFVAGASQSQLITAAHLTGGPGADYASRIPLGGLFTLRVNSDQPCRISVQRQNTGVWFVEGQLLVQIVEIGASADERPPVPIDSSAAPLIDSASPLIDQTYGLRYLLDGMSVKNAPRTYTTEILFTVTDLE</sequence>
<protein>
    <recommendedName>
        <fullName evidence="4">DUF4402 domain-containing protein</fullName>
    </recommendedName>
</protein>
<dbReference type="Proteomes" id="UP000217265">
    <property type="component" value="Chromosome"/>
</dbReference>